<evidence type="ECO:0000256" key="1">
    <source>
        <dbReference type="ARBA" id="ARBA00004947"/>
    </source>
</evidence>
<dbReference type="Pfam" id="PF01370">
    <property type="entry name" value="Epimerase"/>
    <property type="match status" value="1"/>
</dbReference>
<name>A0ABY3CC20_9GAMM</name>
<evidence type="ECO:0000313" key="8">
    <source>
        <dbReference type="Proteomes" id="UP000733744"/>
    </source>
</evidence>
<dbReference type="Gene3D" id="3.40.50.720">
    <property type="entry name" value="NAD(P)-binding Rossmann-like Domain"/>
    <property type="match status" value="1"/>
</dbReference>
<evidence type="ECO:0000256" key="2">
    <source>
        <dbReference type="ARBA" id="ARBA00007637"/>
    </source>
</evidence>
<proteinExistence type="inferred from homology"/>
<dbReference type="Proteomes" id="UP000733744">
    <property type="component" value="Unassembled WGS sequence"/>
</dbReference>
<dbReference type="PANTHER" id="PTHR43725">
    <property type="entry name" value="UDP-GLUCOSE 4-EPIMERASE"/>
    <property type="match status" value="1"/>
</dbReference>
<evidence type="ECO:0000256" key="4">
    <source>
        <dbReference type="ARBA" id="ARBA00031367"/>
    </source>
</evidence>
<evidence type="ECO:0000256" key="3">
    <source>
        <dbReference type="ARBA" id="ARBA00018569"/>
    </source>
</evidence>
<evidence type="ECO:0000256" key="5">
    <source>
        <dbReference type="ARBA" id="ARBA00033067"/>
    </source>
</evidence>
<reference evidence="7 8" key="1">
    <citation type="journal article" date="2019" name="Antonie Van Leeuwenhoek">
        <title>Description of 'Ca. Methylobacter oryzae' KRF1, a novel species from the environmentally important Methylobacter clade 2.</title>
        <authorList>
            <person name="Khatri K."/>
            <person name="Mohite J.A."/>
            <person name="Pandit P.S."/>
            <person name="Bahulikar R."/>
            <person name="Rahalkar M.C."/>
        </authorList>
    </citation>
    <scope>NUCLEOTIDE SEQUENCE [LARGE SCALE GENOMIC DNA]</scope>
    <source>
        <strain evidence="7 8">KRF1</strain>
    </source>
</reference>
<keyword evidence="8" id="KW-1185">Reference proteome</keyword>
<evidence type="ECO:0000259" key="6">
    <source>
        <dbReference type="Pfam" id="PF01370"/>
    </source>
</evidence>
<dbReference type="SUPFAM" id="SSF51735">
    <property type="entry name" value="NAD(P)-binding Rossmann-fold domains"/>
    <property type="match status" value="1"/>
</dbReference>
<sequence>MIDGSAKESLSISFNLIRSCIYTIKYRRDSLNNSSIDAAPVAATPNVLLVGGCGYIGSYLHNKLIDSNFSVTVCDRLVRGNPSLIDNVLNCDYESLDPTFLSSFDAVLWFGGHSSVSQSVLDPKGALSNNCLNLFNFAKKLSPDTKLIYASSGSLYSNKSAHAIPASETSLATIPSQNPYDISKFAFDYIAQNFLENFYALRMGTLSGYSPNIREELVFNAMNLSAVRTAQVRLKNSESNRTILFLSDLWVLIKKLLLTKQQPGIFNAGSNSFKMGELAHAIAMTWDAQVLYEGDSETYSFLLDTTKMKAICGSELPVSDLQTRCREFIADYRAGKGSI</sequence>
<comment type="caution">
    <text evidence="7">The sequence shown here is derived from an EMBL/GenBank/DDBJ whole genome shotgun (WGS) entry which is preliminary data.</text>
</comment>
<dbReference type="InterPro" id="IPR036291">
    <property type="entry name" value="NAD(P)-bd_dom_sf"/>
</dbReference>
<dbReference type="EMBL" id="RYFG02000076">
    <property type="protein sequence ID" value="TRW97081.1"/>
    <property type="molecule type" value="Genomic_DNA"/>
</dbReference>
<dbReference type="CDD" id="cd08946">
    <property type="entry name" value="SDR_e"/>
    <property type="match status" value="1"/>
</dbReference>
<feature type="domain" description="NAD-dependent epimerase/dehydratase" evidence="6">
    <location>
        <begin position="47"/>
        <end position="269"/>
    </location>
</feature>
<gene>
    <name evidence="7" type="ORF">EKO24_008010</name>
</gene>
<protein>
    <recommendedName>
        <fullName evidence="3">UDP-glucose 4-epimerase</fullName>
    </recommendedName>
    <alternativeName>
        <fullName evidence="5">Galactowaldenase</fullName>
    </alternativeName>
    <alternativeName>
        <fullName evidence="4">UDP-galactose 4-epimerase</fullName>
    </alternativeName>
</protein>
<organism evidence="7 8">
    <name type="scientific">Candidatus Methylobacter oryzae</name>
    <dbReference type="NCBI Taxonomy" id="2497749"/>
    <lineage>
        <taxon>Bacteria</taxon>
        <taxon>Pseudomonadati</taxon>
        <taxon>Pseudomonadota</taxon>
        <taxon>Gammaproteobacteria</taxon>
        <taxon>Methylococcales</taxon>
        <taxon>Methylococcaceae</taxon>
        <taxon>Methylobacter</taxon>
    </lineage>
</organism>
<evidence type="ECO:0000313" key="7">
    <source>
        <dbReference type="EMBL" id="TRW97081.1"/>
    </source>
</evidence>
<comment type="pathway">
    <text evidence="1">Carbohydrate metabolism; galactose metabolism.</text>
</comment>
<dbReference type="InterPro" id="IPR001509">
    <property type="entry name" value="Epimerase_deHydtase"/>
</dbReference>
<comment type="similarity">
    <text evidence="2">Belongs to the NAD(P)-dependent epimerase/dehydratase family.</text>
</comment>
<accession>A0ABY3CC20</accession>